<dbReference type="InterPro" id="IPR009057">
    <property type="entry name" value="Homeodomain-like_sf"/>
</dbReference>
<organism evidence="4 5">
    <name type="scientific">Schumannella luteola</name>
    <dbReference type="NCBI Taxonomy" id="472059"/>
    <lineage>
        <taxon>Bacteria</taxon>
        <taxon>Bacillati</taxon>
        <taxon>Actinomycetota</taxon>
        <taxon>Actinomycetes</taxon>
        <taxon>Micrococcales</taxon>
        <taxon>Microbacteriaceae</taxon>
        <taxon>Schumannella</taxon>
    </lineage>
</organism>
<dbReference type="InterPro" id="IPR050109">
    <property type="entry name" value="HTH-type_TetR-like_transc_reg"/>
</dbReference>
<dbReference type="SUPFAM" id="SSF48498">
    <property type="entry name" value="Tetracyclin repressor-like, C-terminal domain"/>
    <property type="match status" value="1"/>
</dbReference>
<dbReference type="EMBL" id="JACBZY010000001">
    <property type="protein sequence ID" value="NYG98443.1"/>
    <property type="molecule type" value="Genomic_DNA"/>
</dbReference>
<dbReference type="RefSeq" id="WP_179565901.1">
    <property type="nucleotide sequence ID" value="NZ_JACBZY010000001.1"/>
</dbReference>
<protein>
    <submittedName>
        <fullName evidence="4">AcrR family transcriptional regulator</fullName>
    </submittedName>
</protein>
<dbReference type="PANTHER" id="PTHR30055">
    <property type="entry name" value="HTH-TYPE TRANSCRIPTIONAL REGULATOR RUTR"/>
    <property type="match status" value="1"/>
</dbReference>
<dbReference type="PRINTS" id="PR00455">
    <property type="entry name" value="HTHTETR"/>
</dbReference>
<evidence type="ECO:0000313" key="5">
    <source>
        <dbReference type="Proteomes" id="UP000553888"/>
    </source>
</evidence>
<dbReference type="PROSITE" id="PS50977">
    <property type="entry name" value="HTH_TETR_2"/>
    <property type="match status" value="1"/>
</dbReference>
<evidence type="ECO:0000256" key="1">
    <source>
        <dbReference type="ARBA" id="ARBA00023125"/>
    </source>
</evidence>
<evidence type="ECO:0000256" key="2">
    <source>
        <dbReference type="PROSITE-ProRule" id="PRU00335"/>
    </source>
</evidence>
<comment type="caution">
    <text evidence="4">The sequence shown here is derived from an EMBL/GenBank/DDBJ whole genome shotgun (WGS) entry which is preliminary data.</text>
</comment>
<dbReference type="AlphaFoldDB" id="A0A852Y7V0"/>
<dbReference type="SUPFAM" id="SSF46689">
    <property type="entry name" value="Homeodomain-like"/>
    <property type="match status" value="1"/>
</dbReference>
<dbReference type="InterPro" id="IPR036271">
    <property type="entry name" value="Tet_transcr_reg_TetR-rel_C_sf"/>
</dbReference>
<name>A0A852Y7V0_9MICO</name>
<reference evidence="4 5" key="1">
    <citation type="submission" date="2020-07" db="EMBL/GenBank/DDBJ databases">
        <title>Sequencing the genomes of 1000 actinobacteria strains.</title>
        <authorList>
            <person name="Klenk H.-P."/>
        </authorList>
    </citation>
    <scope>NUCLEOTIDE SEQUENCE [LARGE SCALE GENOMIC DNA]</scope>
    <source>
        <strain evidence="4 5">DSM 23141</strain>
    </source>
</reference>
<evidence type="ECO:0000259" key="3">
    <source>
        <dbReference type="PROSITE" id="PS50977"/>
    </source>
</evidence>
<dbReference type="Pfam" id="PF00440">
    <property type="entry name" value="TetR_N"/>
    <property type="match status" value="1"/>
</dbReference>
<dbReference type="Proteomes" id="UP000553888">
    <property type="component" value="Unassembled WGS sequence"/>
</dbReference>
<sequence>MAAPRTKYGTGREMLLEAAVRVVAQHGLHGMTFRKVADEAGVNNSLVSHHFGSLPALAAGALDWSVSTALRDSHLPAFADSEQEYRDALRSTLADELDLHVYQYEMVLEASRDESLRPQIVDLYARYTAEIERSVFGDQPSRADRAAARAIFAAIDGLVLQFVGGAITPEDFDESVSAIWRYAESIRAGEAS</sequence>
<keyword evidence="1 2" id="KW-0238">DNA-binding</keyword>
<dbReference type="GO" id="GO:0003700">
    <property type="term" value="F:DNA-binding transcription factor activity"/>
    <property type="evidence" value="ECO:0007669"/>
    <property type="project" value="TreeGrafter"/>
</dbReference>
<feature type="DNA-binding region" description="H-T-H motif" evidence="2">
    <location>
        <begin position="32"/>
        <end position="51"/>
    </location>
</feature>
<proteinExistence type="predicted"/>
<dbReference type="InterPro" id="IPR041583">
    <property type="entry name" value="TetR_C_31"/>
</dbReference>
<keyword evidence="5" id="KW-1185">Reference proteome</keyword>
<dbReference type="PANTHER" id="PTHR30055:SF235">
    <property type="entry name" value="TRANSCRIPTIONAL REGULATORY PROTEIN"/>
    <property type="match status" value="1"/>
</dbReference>
<gene>
    <name evidence="4" type="ORF">BJ979_001069</name>
</gene>
<dbReference type="GO" id="GO:0000976">
    <property type="term" value="F:transcription cis-regulatory region binding"/>
    <property type="evidence" value="ECO:0007669"/>
    <property type="project" value="TreeGrafter"/>
</dbReference>
<accession>A0A852Y7V0</accession>
<dbReference type="Gene3D" id="1.10.357.10">
    <property type="entry name" value="Tetracycline Repressor, domain 2"/>
    <property type="match status" value="1"/>
</dbReference>
<dbReference type="InterPro" id="IPR001647">
    <property type="entry name" value="HTH_TetR"/>
</dbReference>
<evidence type="ECO:0000313" key="4">
    <source>
        <dbReference type="EMBL" id="NYG98443.1"/>
    </source>
</evidence>
<dbReference type="Pfam" id="PF17940">
    <property type="entry name" value="TetR_C_31"/>
    <property type="match status" value="1"/>
</dbReference>
<feature type="domain" description="HTH tetR-type" evidence="3">
    <location>
        <begin position="9"/>
        <end position="69"/>
    </location>
</feature>